<keyword evidence="2" id="KW-1185">Reference proteome</keyword>
<gene>
    <name evidence="1" type="ORF">DSO57_1020665</name>
</gene>
<dbReference type="EMBL" id="QTSX02005068">
    <property type="protein sequence ID" value="KAJ9061451.1"/>
    <property type="molecule type" value="Genomic_DNA"/>
</dbReference>
<protein>
    <submittedName>
        <fullName evidence="1">Uncharacterized protein</fullName>
    </submittedName>
</protein>
<dbReference type="Proteomes" id="UP001165960">
    <property type="component" value="Unassembled WGS sequence"/>
</dbReference>
<proteinExistence type="predicted"/>
<reference evidence="1" key="1">
    <citation type="submission" date="2022-04" db="EMBL/GenBank/DDBJ databases">
        <title>Genome of the entomopathogenic fungus Entomophthora muscae.</title>
        <authorList>
            <person name="Elya C."/>
            <person name="Lovett B.R."/>
            <person name="Lee E."/>
            <person name="Macias A.M."/>
            <person name="Hajek A.E."/>
            <person name="De Bivort B.L."/>
            <person name="Kasson M.T."/>
            <person name="De Fine Licht H.H."/>
            <person name="Stajich J.E."/>
        </authorList>
    </citation>
    <scope>NUCLEOTIDE SEQUENCE</scope>
    <source>
        <strain evidence="1">Berkeley</strain>
    </source>
</reference>
<evidence type="ECO:0000313" key="1">
    <source>
        <dbReference type="EMBL" id="KAJ9061451.1"/>
    </source>
</evidence>
<organism evidence="1 2">
    <name type="scientific">Entomophthora muscae</name>
    <dbReference type="NCBI Taxonomy" id="34485"/>
    <lineage>
        <taxon>Eukaryota</taxon>
        <taxon>Fungi</taxon>
        <taxon>Fungi incertae sedis</taxon>
        <taxon>Zoopagomycota</taxon>
        <taxon>Entomophthoromycotina</taxon>
        <taxon>Entomophthoromycetes</taxon>
        <taxon>Entomophthorales</taxon>
        <taxon>Entomophthoraceae</taxon>
        <taxon>Entomophthora</taxon>
    </lineage>
</organism>
<name>A0ACC2SGS2_9FUNG</name>
<sequence length="169" mass="19094">MAQNVASAEWLLNLTSIFRRPANPLEDMIDLSDEELDCDLDLLQGLPKNLFQDRTKLKPKPVVESPTRVIELSCRKLRSNTKRTRRPLQQTLLIHRTLTLAKAAKRPPPTARPALRRTASQSPDEGFDGVAKPPKAFCRNPMAKNHPVHQYNPVGDPQIIQPPRAVQAW</sequence>
<accession>A0ACC2SGS2</accession>
<evidence type="ECO:0000313" key="2">
    <source>
        <dbReference type="Proteomes" id="UP001165960"/>
    </source>
</evidence>
<comment type="caution">
    <text evidence="1">The sequence shown here is derived from an EMBL/GenBank/DDBJ whole genome shotgun (WGS) entry which is preliminary data.</text>
</comment>